<dbReference type="HAMAP" id="MF_02065">
    <property type="entry name" value="MltG"/>
    <property type="match status" value="1"/>
</dbReference>
<gene>
    <name evidence="7" type="primary">mltG</name>
    <name evidence="9" type="ORF">QOZ99_001036</name>
</gene>
<dbReference type="Pfam" id="PF02618">
    <property type="entry name" value="YceG"/>
    <property type="match status" value="1"/>
</dbReference>
<evidence type="ECO:0000256" key="5">
    <source>
        <dbReference type="ARBA" id="ARBA00023239"/>
    </source>
</evidence>
<accession>A0ABU0LN80</accession>
<dbReference type="EC" id="4.2.2.29" evidence="7"/>
<keyword evidence="1 7" id="KW-1003">Cell membrane</keyword>
<evidence type="ECO:0000313" key="10">
    <source>
        <dbReference type="Proteomes" id="UP001235094"/>
    </source>
</evidence>
<evidence type="ECO:0000256" key="3">
    <source>
        <dbReference type="ARBA" id="ARBA00022989"/>
    </source>
</evidence>
<evidence type="ECO:0000313" key="9">
    <source>
        <dbReference type="EMBL" id="MDQ0510155.1"/>
    </source>
</evidence>
<feature type="compositionally biased region" description="Low complexity" evidence="8">
    <location>
        <begin position="391"/>
        <end position="403"/>
    </location>
</feature>
<comment type="caution">
    <text evidence="9">The sequence shown here is derived from an EMBL/GenBank/DDBJ whole genome shotgun (WGS) entry which is preliminary data.</text>
</comment>
<keyword evidence="10" id="KW-1185">Reference proteome</keyword>
<comment type="catalytic activity">
    <reaction evidence="7">
        <text>a peptidoglycan chain = a peptidoglycan chain with N-acetyl-1,6-anhydromuramyl-[peptide] at the reducing end + a peptidoglycan chain with N-acetylglucosamine at the non-reducing end.</text>
        <dbReference type="EC" id="4.2.2.29"/>
    </reaction>
</comment>
<evidence type="ECO:0000256" key="8">
    <source>
        <dbReference type="SAM" id="MobiDB-lite"/>
    </source>
</evidence>
<comment type="function">
    <text evidence="7">Functions as a peptidoglycan terminase that cleaves nascent peptidoglycan strands endolytically to terminate their elongation.</text>
</comment>
<proteinExistence type="inferred from homology"/>
<keyword evidence="7" id="KW-0997">Cell inner membrane</keyword>
<evidence type="ECO:0000256" key="4">
    <source>
        <dbReference type="ARBA" id="ARBA00023136"/>
    </source>
</evidence>
<reference evidence="9 10" key="1">
    <citation type="submission" date="2023-07" db="EMBL/GenBank/DDBJ databases">
        <title>Genomic Encyclopedia of Type Strains, Phase IV (KMG-IV): sequencing the most valuable type-strain genomes for metagenomic binning, comparative biology and taxonomic classification.</title>
        <authorList>
            <person name="Goeker M."/>
        </authorList>
    </citation>
    <scope>NUCLEOTIDE SEQUENCE [LARGE SCALE GENOMIC DNA]</scope>
    <source>
        <strain evidence="9 10">DSM 15561</strain>
    </source>
</reference>
<sequence>MTDQTPEERALASPAPSNAPPAPGEAMSAHAPPPPPPVWKGKPKRVRKPSRWANHPLVVAGSMVFTLLVVGIIVGGGALWFGLKRFQSPGPLAQDTAIVIPGDSGVIDIADLLVKRGVITDKWVFVGAAVSTRSSGKLKAGEYEFAQNASIRQVLDTIVSGKVIEYNVTIPEGLTSDQIVERLLAVAELAGGIRQVPREGSLMPDTYKVTRGTTREDLLRRMARTQDVTLKDVWARRDPSLPLKSPDELVILASIVEKETGVPEERPQVAAVFVNRLNKKMRLQSDPTIIYGLVRGKGRLDRPITRTDITTPTPFNTYTIPALPPGPIGNPGKASLEATANPAKTRDLYFVADGTGGHAFAESLDQHNKNVARWRQVERDQKIDPSRLPAGTSGTTGVTPSVD</sequence>
<dbReference type="EMBL" id="JAUSVR010000002">
    <property type="protein sequence ID" value="MDQ0510155.1"/>
    <property type="molecule type" value="Genomic_DNA"/>
</dbReference>
<evidence type="ECO:0000256" key="6">
    <source>
        <dbReference type="ARBA" id="ARBA00023316"/>
    </source>
</evidence>
<comment type="similarity">
    <text evidence="7">Belongs to the transglycosylase MltG family.</text>
</comment>
<dbReference type="InterPro" id="IPR003770">
    <property type="entry name" value="MLTG-like"/>
</dbReference>
<protein>
    <recommendedName>
        <fullName evidence="7">Endolytic murein transglycosylase</fullName>
        <ecNumber evidence="7">4.2.2.29</ecNumber>
    </recommendedName>
    <alternativeName>
        <fullName evidence="7">Peptidoglycan lytic transglycosylase</fullName>
    </alternativeName>
    <alternativeName>
        <fullName evidence="7">Peptidoglycan polymerization terminase</fullName>
    </alternativeName>
</protein>
<evidence type="ECO:0000256" key="2">
    <source>
        <dbReference type="ARBA" id="ARBA00022692"/>
    </source>
</evidence>
<dbReference type="CDD" id="cd08010">
    <property type="entry name" value="MltG_like"/>
    <property type="match status" value="1"/>
</dbReference>
<feature type="transmembrane region" description="Helical" evidence="7">
    <location>
        <begin position="57"/>
        <end position="83"/>
    </location>
</feature>
<dbReference type="NCBIfam" id="TIGR00247">
    <property type="entry name" value="endolytic transglycosylase MltG"/>
    <property type="match status" value="1"/>
</dbReference>
<keyword evidence="2 7" id="KW-0812">Transmembrane</keyword>
<dbReference type="Proteomes" id="UP001235094">
    <property type="component" value="Unassembled WGS sequence"/>
</dbReference>
<comment type="subcellular location">
    <subcellularLocation>
        <location evidence="7">Cell inner membrane</location>
        <topology evidence="7">Single-pass membrane protein</topology>
    </subcellularLocation>
</comment>
<dbReference type="PANTHER" id="PTHR30518:SF2">
    <property type="entry name" value="ENDOLYTIC MUREIN TRANSGLYCOSYLASE"/>
    <property type="match status" value="1"/>
</dbReference>
<keyword evidence="5 7" id="KW-0456">Lyase</keyword>
<feature type="region of interest" description="Disordered" evidence="8">
    <location>
        <begin position="1"/>
        <end position="46"/>
    </location>
</feature>
<dbReference type="RefSeq" id="WP_306888893.1">
    <property type="nucleotide sequence ID" value="NZ_JAUSVR010000002.1"/>
</dbReference>
<keyword evidence="6 7" id="KW-0961">Cell wall biogenesis/degradation</keyword>
<feature type="region of interest" description="Disordered" evidence="8">
    <location>
        <begin position="377"/>
        <end position="403"/>
    </location>
</feature>
<evidence type="ECO:0000256" key="1">
    <source>
        <dbReference type="ARBA" id="ARBA00022475"/>
    </source>
</evidence>
<dbReference type="PANTHER" id="PTHR30518">
    <property type="entry name" value="ENDOLYTIC MUREIN TRANSGLYCOSYLASE"/>
    <property type="match status" value="1"/>
</dbReference>
<feature type="compositionally biased region" description="Basic and acidic residues" evidence="8">
    <location>
        <begin position="1"/>
        <end position="10"/>
    </location>
</feature>
<organism evidence="9 10">
    <name type="scientific">Ancylobacter amanitiformis</name>
    <dbReference type="NCBI Taxonomy" id="217069"/>
    <lineage>
        <taxon>Bacteria</taxon>
        <taxon>Pseudomonadati</taxon>
        <taxon>Pseudomonadota</taxon>
        <taxon>Alphaproteobacteria</taxon>
        <taxon>Hyphomicrobiales</taxon>
        <taxon>Xanthobacteraceae</taxon>
        <taxon>Ancylobacter</taxon>
    </lineage>
</organism>
<dbReference type="Gene3D" id="3.30.1490.480">
    <property type="entry name" value="Endolytic murein transglycosylase"/>
    <property type="match status" value="1"/>
</dbReference>
<keyword evidence="3 7" id="KW-1133">Transmembrane helix</keyword>
<keyword evidence="4 7" id="KW-0472">Membrane</keyword>
<dbReference type="Gene3D" id="3.30.160.60">
    <property type="entry name" value="Classic Zinc Finger"/>
    <property type="match status" value="1"/>
</dbReference>
<feature type="site" description="Important for catalytic activity" evidence="7">
    <location>
        <position position="259"/>
    </location>
</feature>
<evidence type="ECO:0000256" key="7">
    <source>
        <dbReference type="HAMAP-Rule" id="MF_02065"/>
    </source>
</evidence>
<name>A0ABU0LN80_9HYPH</name>